<dbReference type="PROSITE" id="PS00134">
    <property type="entry name" value="TRYPSIN_HIS"/>
    <property type="match status" value="1"/>
</dbReference>
<evidence type="ECO:0000313" key="8">
    <source>
        <dbReference type="Proteomes" id="UP000695007"/>
    </source>
</evidence>
<evidence type="ECO:0000256" key="6">
    <source>
        <dbReference type="SAM" id="SignalP"/>
    </source>
</evidence>
<protein>
    <submittedName>
        <fullName evidence="9">Chymotrypsin-1-like</fullName>
    </submittedName>
</protein>
<dbReference type="CDD" id="cd00190">
    <property type="entry name" value="Tryp_SPc"/>
    <property type="match status" value="1"/>
</dbReference>
<dbReference type="AlphaFoldDB" id="A0AAJ7E2P6"/>
<accession>A0AAJ7E2P6</accession>
<dbReference type="GO" id="GO:0004252">
    <property type="term" value="F:serine-type endopeptidase activity"/>
    <property type="evidence" value="ECO:0007669"/>
    <property type="project" value="InterPro"/>
</dbReference>
<dbReference type="SMART" id="SM00020">
    <property type="entry name" value="Tryp_SPc"/>
    <property type="match status" value="1"/>
</dbReference>
<proteinExistence type="inferred from homology"/>
<dbReference type="Pfam" id="PF00089">
    <property type="entry name" value="Trypsin"/>
    <property type="match status" value="1"/>
</dbReference>
<dbReference type="InterPro" id="IPR043504">
    <property type="entry name" value="Peptidase_S1_PA_chymotrypsin"/>
</dbReference>
<evidence type="ECO:0000256" key="4">
    <source>
        <dbReference type="ARBA" id="ARBA00022825"/>
    </source>
</evidence>
<dbReference type="PROSITE" id="PS50240">
    <property type="entry name" value="TRYPSIN_DOM"/>
    <property type="match status" value="1"/>
</dbReference>
<feature type="domain" description="Peptidase S1" evidence="7">
    <location>
        <begin position="24"/>
        <end position="252"/>
    </location>
</feature>
<dbReference type="InterPro" id="IPR050430">
    <property type="entry name" value="Peptidase_S1"/>
</dbReference>
<keyword evidence="6" id="KW-0732">Signal</keyword>
<evidence type="ECO:0000313" key="9">
    <source>
        <dbReference type="RefSeq" id="XP_011505645.1"/>
    </source>
</evidence>
<keyword evidence="2" id="KW-0645">Protease</keyword>
<evidence type="ECO:0000256" key="1">
    <source>
        <dbReference type="ARBA" id="ARBA00007664"/>
    </source>
</evidence>
<keyword evidence="8" id="KW-1185">Reference proteome</keyword>
<dbReference type="Proteomes" id="UP000695007">
    <property type="component" value="Unplaced"/>
</dbReference>
<name>A0AAJ7E2P6_9HYME</name>
<dbReference type="KEGG" id="csol:105368341"/>
<dbReference type="RefSeq" id="XP_011505645.1">
    <property type="nucleotide sequence ID" value="XM_011507343.1"/>
</dbReference>
<dbReference type="SUPFAM" id="SSF50494">
    <property type="entry name" value="Trypsin-like serine proteases"/>
    <property type="match status" value="1"/>
</dbReference>
<evidence type="ECO:0000259" key="7">
    <source>
        <dbReference type="PROSITE" id="PS50240"/>
    </source>
</evidence>
<dbReference type="Gene3D" id="2.40.10.10">
    <property type="entry name" value="Trypsin-like serine proteases"/>
    <property type="match status" value="1"/>
</dbReference>
<dbReference type="InterPro" id="IPR018114">
    <property type="entry name" value="TRYPSIN_HIS"/>
</dbReference>
<dbReference type="FunFam" id="2.40.10.10:FF:000068">
    <property type="entry name" value="transmembrane protease serine 2"/>
    <property type="match status" value="1"/>
</dbReference>
<reference evidence="9" key="1">
    <citation type="submission" date="2025-08" db="UniProtKB">
        <authorList>
            <consortium name="RefSeq"/>
        </authorList>
    </citation>
    <scope>IDENTIFICATION</scope>
</reference>
<feature type="signal peptide" evidence="6">
    <location>
        <begin position="1"/>
        <end position="19"/>
    </location>
</feature>
<keyword evidence="4" id="KW-0720">Serine protease</keyword>
<evidence type="ECO:0000256" key="2">
    <source>
        <dbReference type="ARBA" id="ARBA00022670"/>
    </source>
</evidence>
<organism evidence="8 9">
    <name type="scientific">Ceratosolen solmsi marchali</name>
    <dbReference type="NCBI Taxonomy" id="326594"/>
    <lineage>
        <taxon>Eukaryota</taxon>
        <taxon>Metazoa</taxon>
        <taxon>Ecdysozoa</taxon>
        <taxon>Arthropoda</taxon>
        <taxon>Hexapoda</taxon>
        <taxon>Insecta</taxon>
        <taxon>Pterygota</taxon>
        <taxon>Neoptera</taxon>
        <taxon>Endopterygota</taxon>
        <taxon>Hymenoptera</taxon>
        <taxon>Apocrita</taxon>
        <taxon>Proctotrupomorpha</taxon>
        <taxon>Chalcidoidea</taxon>
        <taxon>Agaonidae</taxon>
        <taxon>Agaoninae</taxon>
        <taxon>Ceratosolen</taxon>
    </lineage>
</organism>
<comment type="similarity">
    <text evidence="1">Belongs to the peptidase S1 family.</text>
</comment>
<dbReference type="PANTHER" id="PTHR24276:SF96">
    <property type="entry name" value="PEPTIDASE S1 DOMAIN-CONTAINING PROTEIN"/>
    <property type="match status" value="1"/>
</dbReference>
<dbReference type="PRINTS" id="PR00722">
    <property type="entry name" value="CHYMOTRYPSIN"/>
</dbReference>
<gene>
    <name evidence="9" type="primary">LOC105368341</name>
</gene>
<dbReference type="InterPro" id="IPR009003">
    <property type="entry name" value="Peptidase_S1_PA"/>
</dbReference>
<feature type="chain" id="PRO_5042508927" evidence="6">
    <location>
        <begin position="20"/>
        <end position="254"/>
    </location>
</feature>
<dbReference type="GO" id="GO:0006508">
    <property type="term" value="P:proteolysis"/>
    <property type="evidence" value="ECO:0007669"/>
    <property type="project" value="UniProtKB-KW"/>
</dbReference>
<keyword evidence="5" id="KW-1015">Disulfide bond</keyword>
<keyword evidence="3" id="KW-0378">Hydrolase</keyword>
<dbReference type="GeneID" id="105368341"/>
<sequence length="254" mass="28236">MSFKLVIFLFISVCTGTFGKHHKIVGGKDAQVKDFPHSASIREADTKNYHCGGSIISNKHILTAAHCFFDYDPTAFIVYVGKSNFDVRVQSHYAIENCLVHPQFTEEETRESMLLYDIAIVTLAVPIEFTRYQNKIKLAYGNPPVNGLVTLTAWGAVATATRTHPKRLQKASFRVLSNYECSLRVQFVVRSQHLCIFSDDAAGACYGDSGSGLIFNGELVAVASFVQPCAEGKPDVYTRVQPYLNFITNRVHSN</sequence>
<evidence type="ECO:0000256" key="3">
    <source>
        <dbReference type="ARBA" id="ARBA00022801"/>
    </source>
</evidence>
<evidence type="ECO:0000256" key="5">
    <source>
        <dbReference type="ARBA" id="ARBA00023157"/>
    </source>
</evidence>
<dbReference type="InterPro" id="IPR001314">
    <property type="entry name" value="Peptidase_S1A"/>
</dbReference>
<dbReference type="InterPro" id="IPR001254">
    <property type="entry name" value="Trypsin_dom"/>
</dbReference>
<dbReference type="PANTHER" id="PTHR24276">
    <property type="entry name" value="POLYSERASE-RELATED"/>
    <property type="match status" value="1"/>
</dbReference>